<reference evidence="2" key="1">
    <citation type="submission" date="2017-02" db="EMBL/GenBank/DDBJ databases">
        <authorList>
            <person name="Varghese N."/>
            <person name="Submissions S."/>
        </authorList>
    </citation>
    <scope>NUCLEOTIDE SEQUENCE [LARGE SCALE GENOMIC DNA]</scope>
    <source>
        <strain evidence="2">DSM 22385</strain>
    </source>
</reference>
<name>A0A1T5D7U4_9SPHI</name>
<dbReference type="AlphaFoldDB" id="A0A1T5D7U4"/>
<gene>
    <name evidence="1" type="ORF">SAMN05661099_2202</name>
</gene>
<dbReference type="Proteomes" id="UP000189981">
    <property type="component" value="Unassembled WGS sequence"/>
</dbReference>
<proteinExistence type="predicted"/>
<organism evidence="1 2">
    <name type="scientific">Daejeonella lutea</name>
    <dbReference type="NCBI Taxonomy" id="572036"/>
    <lineage>
        <taxon>Bacteria</taxon>
        <taxon>Pseudomonadati</taxon>
        <taxon>Bacteroidota</taxon>
        <taxon>Sphingobacteriia</taxon>
        <taxon>Sphingobacteriales</taxon>
        <taxon>Sphingobacteriaceae</taxon>
        <taxon>Daejeonella</taxon>
    </lineage>
</organism>
<accession>A0A1T5D7U4</accession>
<evidence type="ECO:0000313" key="2">
    <source>
        <dbReference type="Proteomes" id="UP000189981"/>
    </source>
</evidence>
<dbReference type="STRING" id="572036.SAMN05661099_2202"/>
<keyword evidence="2" id="KW-1185">Reference proteome</keyword>
<dbReference type="EMBL" id="FUYR01000002">
    <property type="protein sequence ID" value="SKB67822.1"/>
    <property type="molecule type" value="Genomic_DNA"/>
</dbReference>
<evidence type="ECO:0000313" key="1">
    <source>
        <dbReference type="EMBL" id="SKB67822.1"/>
    </source>
</evidence>
<protein>
    <submittedName>
        <fullName evidence="1">Uncharacterized protein</fullName>
    </submittedName>
</protein>
<sequence>MKKLTNITSPFIMLLVPLFLLIGILALNVNNEIPVAKQQASIGLQVPTIKTLIQAAVK</sequence>
<dbReference type="RefSeq" id="WP_170878433.1">
    <property type="nucleotide sequence ID" value="NZ_FUYR01000002.1"/>
</dbReference>